<evidence type="ECO:0000256" key="1">
    <source>
        <dbReference type="SAM" id="MobiDB-lite"/>
    </source>
</evidence>
<evidence type="ECO:0000313" key="4">
    <source>
        <dbReference type="Proteomes" id="UP000813824"/>
    </source>
</evidence>
<dbReference type="InterPro" id="IPR058913">
    <property type="entry name" value="Integrase_dom_put"/>
</dbReference>
<evidence type="ECO:0000313" key="3">
    <source>
        <dbReference type="EMBL" id="KAH8085980.1"/>
    </source>
</evidence>
<keyword evidence="4" id="KW-1185">Reference proteome</keyword>
<feature type="non-terminal residue" evidence="3">
    <location>
        <position position="1"/>
    </location>
</feature>
<gene>
    <name evidence="3" type="ORF">BXZ70DRAFT_863551</name>
</gene>
<accession>A0A8K0UHX2</accession>
<dbReference type="Proteomes" id="UP000813824">
    <property type="component" value="Unassembled WGS sequence"/>
</dbReference>
<dbReference type="Pfam" id="PF24764">
    <property type="entry name" value="rva_4"/>
    <property type="match status" value="1"/>
</dbReference>
<evidence type="ECO:0000259" key="2">
    <source>
        <dbReference type="Pfam" id="PF24764"/>
    </source>
</evidence>
<feature type="non-terminal residue" evidence="3">
    <location>
        <position position="309"/>
    </location>
</feature>
<protein>
    <recommendedName>
        <fullName evidence="2">Integrase core domain-containing protein</fullName>
    </recommendedName>
</protein>
<dbReference type="AlphaFoldDB" id="A0A8K0UHX2"/>
<proteinExistence type="predicted"/>
<dbReference type="PANTHER" id="PTHR46791:SF5">
    <property type="entry name" value="CLR5 DOMAIN-CONTAINING PROTEIN-RELATED"/>
    <property type="match status" value="1"/>
</dbReference>
<comment type="caution">
    <text evidence="3">The sequence shown here is derived from an EMBL/GenBank/DDBJ whole genome shotgun (WGS) entry which is preliminary data.</text>
</comment>
<dbReference type="PANTHER" id="PTHR46791">
    <property type="entry name" value="EXPRESSED PROTEIN"/>
    <property type="match status" value="1"/>
</dbReference>
<name>A0A8K0UHX2_9AGAR</name>
<dbReference type="OrthoDB" id="3252187at2759"/>
<feature type="domain" description="Integrase core" evidence="2">
    <location>
        <begin position="148"/>
        <end position="239"/>
    </location>
</feature>
<reference evidence="3" key="1">
    <citation type="journal article" date="2021" name="New Phytol.">
        <title>Evolutionary innovations through gain and loss of genes in the ectomycorrhizal Boletales.</title>
        <authorList>
            <person name="Wu G."/>
            <person name="Miyauchi S."/>
            <person name="Morin E."/>
            <person name="Kuo A."/>
            <person name="Drula E."/>
            <person name="Varga T."/>
            <person name="Kohler A."/>
            <person name="Feng B."/>
            <person name="Cao Y."/>
            <person name="Lipzen A."/>
            <person name="Daum C."/>
            <person name="Hundley H."/>
            <person name="Pangilinan J."/>
            <person name="Johnson J."/>
            <person name="Barry K."/>
            <person name="LaButti K."/>
            <person name="Ng V."/>
            <person name="Ahrendt S."/>
            <person name="Min B."/>
            <person name="Choi I.G."/>
            <person name="Park H."/>
            <person name="Plett J.M."/>
            <person name="Magnuson J."/>
            <person name="Spatafora J.W."/>
            <person name="Nagy L.G."/>
            <person name="Henrissat B."/>
            <person name="Grigoriev I.V."/>
            <person name="Yang Z.L."/>
            <person name="Xu J."/>
            <person name="Martin F.M."/>
        </authorList>
    </citation>
    <scope>NUCLEOTIDE SEQUENCE</scope>
    <source>
        <strain evidence="3">KKN 215</strain>
    </source>
</reference>
<feature type="region of interest" description="Disordered" evidence="1">
    <location>
        <begin position="278"/>
        <end position="309"/>
    </location>
</feature>
<organism evidence="3 4">
    <name type="scientific">Cristinia sonorae</name>
    <dbReference type="NCBI Taxonomy" id="1940300"/>
    <lineage>
        <taxon>Eukaryota</taxon>
        <taxon>Fungi</taxon>
        <taxon>Dikarya</taxon>
        <taxon>Basidiomycota</taxon>
        <taxon>Agaricomycotina</taxon>
        <taxon>Agaricomycetes</taxon>
        <taxon>Agaricomycetidae</taxon>
        <taxon>Agaricales</taxon>
        <taxon>Pleurotineae</taxon>
        <taxon>Stephanosporaceae</taxon>
        <taxon>Cristinia</taxon>
    </lineage>
</organism>
<sequence length="309" mass="35615">EFLEWAYTVRSTAGIARFLGVSRNVVRSALLNYGIAERQENPFDPPEEREGAGSVEGRVTSYTRPLSNISDNELDDVIRRLRDHYVRAGVSILQGLLRASGIRVPRERVRHSLIRVDPVRRVFERIRIQRRVYSVAGPNALWHHDGQHGESVHNVRIERLWVDVTVQVGSQWGDRFVRLEINLGLNVNNRNHLWLLHHLFLPMLNSDLEFFVQGWNHHSVTARRGISRSPYDMFGFDMLVHGVRGERPAAEDELQSEAEMEAYGIDWEGLRDEQVLRSQRMNNDPYEESGSWVGQTGPPAHMNEVRVDT</sequence>
<dbReference type="EMBL" id="JAEVFJ010000043">
    <property type="protein sequence ID" value="KAH8085980.1"/>
    <property type="molecule type" value="Genomic_DNA"/>
</dbReference>